<dbReference type="GeneID" id="75915319"/>
<gene>
    <name evidence="1" type="ORF">K450DRAFT_246821</name>
</gene>
<reference evidence="1" key="1">
    <citation type="submission" date="2021-06" db="EMBL/GenBank/DDBJ databases">
        <authorList>
            <consortium name="DOE Joint Genome Institute"/>
            <person name="Mondo S.J."/>
            <person name="Amses K.R."/>
            <person name="Simmons D.R."/>
            <person name="Longcore J.E."/>
            <person name="Seto K."/>
            <person name="Alves G.H."/>
            <person name="Bonds A.E."/>
            <person name="Quandt C.A."/>
            <person name="Davis W.J."/>
            <person name="Chang Y."/>
            <person name="Letcher P.M."/>
            <person name="Powell M.J."/>
            <person name="Kuo A."/>
            <person name="Labutti K."/>
            <person name="Pangilinan J."/>
            <person name="Andreopoulos W."/>
            <person name="Tritt A."/>
            <person name="Riley R."/>
            <person name="Hundley H."/>
            <person name="Johnson J."/>
            <person name="Lipzen A."/>
            <person name="Barry K."/>
            <person name="Berbee M.L."/>
            <person name="Buchler N.E."/>
            <person name="Grigoriev I.V."/>
            <person name="Spatafora J.W."/>
            <person name="Stajich J.E."/>
            <person name="James T.Y."/>
        </authorList>
    </citation>
    <scope>NUCLEOTIDE SEQUENCE</scope>
    <source>
        <strain evidence="1">AG</strain>
    </source>
</reference>
<protein>
    <submittedName>
        <fullName evidence="1">Uncharacterized protein</fullName>
    </submittedName>
</protein>
<dbReference type="RefSeq" id="XP_051443447.1">
    <property type="nucleotide sequence ID" value="XM_051589974.1"/>
</dbReference>
<dbReference type="AlphaFoldDB" id="A0AAD5E6M5"/>
<proteinExistence type="predicted"/>
<dbReference type="EMBL" id="MU620929">
    <property type="protein sequence ID" value="KAI8578443.1"/>
    <property type="molecule type" value="Genomic_DNA"/>
</dbReference>
<accession>A0AAD5E6M5</accession>
<sequence length="96" mass="10816">MSLRLGTARIGQQIAEEWLANVPDTLIAELDMAGPMTESAILSSEDEESPISAYYEVLELYSVSILTTLQDYSSAREFIKYNPYISDQQKKVSFML</sequence>
<reference evidence="1" key="2">
    <citation type="journal article" date="2022" name="Proc. Natl. Acad. Sci. U.S.A.">
        <title>Diploid-dominant life cycles characterize the early evolution of Fungi.</title>
        <authorList>
            <person name="Amses K.R."/>
            <person name="Simmons D.R."/>
            <person name="Longcore J.E."/>
            <person name="Mondo S.J."/>
            <person name="Seto K."/>
            <person name="Jeronimo G.H."/>
            <person name="Bonds A.E."/>
            <person name="Quandt C.A."/>
            <person name="Davis W.J."/>
            <person name="Chang Y."/>
            <person name="Federici B.A."/>
            <person name="Kuo A."/>
            <person name="LaButti K."/>
            <person name="Pangilinan J."/>
            <person name="Andreopoulos W."/>
            <person name="Tritt A."/>
            <person name="Riley R."/>
            <person name="Hundley H."/>
            <person name="Johnson J."/>
            <person name="Lipzen A."/>
            <person name="Barry K."/>
            <person name="Lang B.F."/>
            <person name="Cuomo C.A."/>
            <person name="Buchler N.E."/>
            <person name="Grigoriev I.V."/>
            <person name="Spatafora J.W."/>
            <person name="Stajich J.E."/>
            <person name="James T.Y."/>
        </authorList>
    </citation>
    <scope>NUCLEOTIDE SEQUENCE</scope>
    <source>
        <strain evidence="1">AG</strain>
    </source>
</reference>
<organism evidence="1 2">
    <name type="scientific">Umbelopsis ramanniana AG</name>
    <dbReference type="NCBI Taxonomy" id="1314678"/>
    <lineage>
        <taxon>Eukaryota</taxon>
        <taxon>Fungi</taxon>
        <taxon>Fungi incertae sedis</taxon>
        <taxon>Mucoromycota</taxon>
        <taxon>Mucoromycotina</taxon>
        <taxon>Umbelopsidomycetes</taxon>
        <taxon>Umbelopsidales</taxon>
        <taxon>Umbelopsidaceae</taxon>
        <taxon>Umbelopsis</taxon>
    </lineage>
</organism>
<name>A0AAD5E6M5_UMBRA</name>
<dbReference type="Proteomes" id="UP001206595">
    <property type="component" value="Unassembled WGS sequence"/>
</dbReference>
<evidence type="ECO:0000313" key="1">
    <source>
        <dbReference type="EMBL" id="KAI8578443.1"/>
    </source>
</evidence>
<comment type="caution">
    <text evidence="1">The sequence shown here is derived from an EMBL/GenBank/DDBJ whole genome shotgun (WGS) entry which is preliminary data.</text>
</comment>
<keyword evidence="2" id="KW-1185">Reference proteome</keyword>
<evidence type="ECO:0000313" key="2">
    <source>
        <dbReference type="Proteomes" id="UP001206595"/>
    </source>
</evidence>